<dbReference type="Proteomes" id="UP000011531">
    <property type="component" value="Unassembled WGS sequence"/>
</dbReference>
<comment type="caution">
    <text evidence="1">The sequence shown here is derived from an EMBL/GenBank/DDBJ whole genome shotgun (WGS) entry which is preliminary data.</text>
</comment>
<evidence type="ECO:0000313" key="2">
    <source>
        <dbReference type="Proteomes" id="UP000011531"/>
    </source>
</evidence>
<dbReference type="Gene3D" id="3.40.720.10">
    <property type="entry name" value="Alkaline Phosphatase, subunit A"/>
    <property type="match status" value="1"/>
</dbReference>
<dbReference type="InterPro" id="IPR017850">
    <property type="entry name" value="Alkaline_phosphatase_core_sf"/>
</dbReference>
<gene>
    <name evidence="1" type="ORF">C492_16366</name>
</gene>
<dbReference type="SUPFAM" id="SSF53649">
    <property type="entry name" value="Alkaline phosphatase-like"/>
    <property type="match status" value="1"/>
</dbReference>
<dbReference type="RefSeq" id="WP_008425407.1">
    <property type="nucleotide sequence ID" value="NZ_AOIA01000134.1"/>
</dbReference>
<protein>
    <submittedName>
        <fullName evidence="1">Type I phosphodiesterase/nucleotide pyrophosphatase</fullName>
    </submittedName>
</protein>
<reference evidence="1 2" key="1">
    <citation type="journal article" date="2014" name="PLoS Genet.">
        <title>Phylogenetically driven sequencing of extremely halophilic archaea reveals strategies for static and dynamic osmo-response.</title>
        <authorList>
            <person name="Becker E.A."/>
            <person name="Seitzer P.M."/>
            <person name="Tritt A."/>
            <person name="Larsen D."/>
            <person name="Krusor M."/>
            <person name="Yao A.I."/>
            <person name="Wu D."/>
            <person name="Madern D."/>
            <person name="Eisen J.A."/>
            <person name="Darling A.E."/>
            <person name="Facciotti M.T."/>
        </authorList>
    </citation>
    <scope>NUCLEOTIDE SEQUENCE [LARGE SCALE GENOMIC DNA]</scope>
    <source>
        <strain evidence="1 2">DSM 18795</strain>
    </source>
</reference>
<accession>L9WZA6</accession>
<feature type="non-terminal residue" evidence="1">
    <location>
        <position position="158"/>
    </location>
</feature>
<keyword evidence="2" id="KW-1185">Reference proteome</keyword>
<sequence>MDSSNDGDGLRLLVIGLDAGCRPILEPLFEAGVTPTLRGLFEAGTSGPLESQIPPWTASAWPSLYTGKNPGKHGVFDFLSFDGYDWTVVNATHVRERPVWELLSDHGRSSVVVNLPVTHPAREFDGALIPGMTAPEEPDCHPEGILEDVEKACGEYRI</sequence>
<dbReference type="STRING" id="1227498.C492_16366"/>
<proteinExistence type="predicted"/>
<dbReference type="InterPro" id="IPR002591">
    <property type="entry name" value="Phosphodiest/P_Trfase"/>
</dbReference>
<dbReference type="Pfam" id="PF01663">
    <property type="entry name" value="Phosphodiest"/>
    <property type="match status" value="1"/>
</dbReference>
<evidence type="ECO:0000313" key="1">
    <source>
        <dbReference type="EMBL" id="ELY54810.1"/>
    </source>
</evidence>
<dbReference type="OrthoDB" id="33550at2157"/>
<name>L9WZA6_9EURY</name>
<dbReference type="EMBL" id="AOIA01000134">
    <property type="protein sequence ID" value="ELY54810.1"/>
    <property type="molecule type" value="Genomic_DNA"/>
</dbReference>
<organism evidence="1 2">
    <name type="scientific">Natronococcus jeotgali DSM 18795</name>
    <dbReference type="NCBI Taxonomy" id="1227498"/>
    <lineage>
        <taxon>Archaea</taxon>
        <taxon>Methanobacteriati</taxon>
        <taxon>Methanobacteriota</taxon>
        <taxon>Stenosarchaea group</taxon>
        <taxon>Halobacteria</taxon>
        <taxon>Halobacteriales</taxon>
        <taxon>Natrialbaceae</taxon>
        <taxon>Natronococcus</taxon>
    </lineage>
</organism>
<dbReference type="AlphaFoldDB" id="L9WZA6"/>